<evidence type="ECO:0000313" key="2">
    <source>
        <dbReference type="EMBL" id="OOQ88416.1"/>
    </source>
</evidence>
<protein>
    <submittedName>
        <fullName evidence="2">Uncharacterized protein</fullName>
    </submittedName>
</protein>
<reference evidence="3" key="1">
    <citation type="submission" date="2015-09" db="EMBL/GenBank/DDBJ databases">
        <authorList>
            <person name="Fill T.P."/>
            <person name="Baretta J.F."/>
            <person name="de Almeida L.G."/>
            <person name="Rocha M."/>
            <person name="de Souza D.H."/>
            <person name="Malavazi I."/>
            <person name="Cerdeira L.T."/>
            <person name="Hong H."/>
            <person name="Samborskyy M."/>
            <person name="de Vasconcelos A.T."/>
            <person name="Leadlay P."/>
            <person name="Rodrigues-Filho E."/>
        </authorList>
    </citation>
    <scope>NUCLEOTIDE SEQUENCE [LARGE SCALE GENOMIC DNA]</scope>
    <source>
        <strain evidence="3">LaBioMMi 136</strain>
    </source>
</reference>
<dbReference type="EMBL" id="LJBN01000118">
    <property type="protein sequence ID" value="OOQ88416.1"/>
    <property type="molecule type" value="Genomic_DNA"/>
</dbReference>
<sequence>MPLRSHPIFIPDRAPRAQQTEMGHSSQANGYPGRLKVGRSDQGISPTLNQDPPTPDIDKVYGSVSPLISTFGSSLPEPSWTDFDVNRMLYSANNSPESSFRFGRSGNTVADEALRTIDNVMPHSTPFMSQDIALSRTFAGSQSAPSALISPGHPLPINAEYVHSGNVLTSHPFCLPDSLYQVRPSGPHLWLDRLLLRRGVFPKGKPMATHPGPASPKGSEMFDVPRDLWAQGQI</sequence>
<dbReference type="AlphaFoldDB" id="A0A1S9RSR4"/>
<gene>
    <name evidence="2" type="ORF">PEBR_12044</name>
</gene>
<name>A0A1S9RSR4_PENBI</name>
<comment type="caution">
    <text evidence="2">The sequence shown here is derived from an EMBL/GenBank/DDBJ whole genome shotgun (WGS) entry which is preliminary data.</text>
</comment>
<evidence type="ECO:0000256" key="1">
    <source>
        <dbReference type="SAM" id="MobiDB-lite"/>
    </source>
</evidence>
<evidence type="ECO:0000313" key="3">
    <source>
        <dbReference type="Proteomes" id="UP000190744"/>
    </source>
</evidence>
<feature type="compositionally biased region" description="Polar residues" evidence="1">
    <location>
        <begin position="17"/>
        <end position="29"/>
    </location>
</feature>
<feature type="compositionally biased region" description="Polar residues" evidence="1">
    <location>
        <begin position="42"/>
        <end position="51"/>
    </location>
</feature>
<organism evidence="2 3">
    <name type="scientific">Penicillium brasilianum</name>
    <dbReference type="NCBI Taxonomy" id="104259"/>
    <lineage>
        <taxon>Eukaryota</taxon>
        <taxon>Fungi</taxon>
        <taxon>Dikarya</taxon>
        <taxon>Ascomycota</taxon>
        <taxon>Pezizomycotina</taxon>
        <taxon>Eurotiomycetes</taxon>
        <taxon>Eurotiomycetidae</taxon>
        <taxon>Eurotiales</taxon>
        <taxon>Aspergillaceae</taxon>
        <taxon>Penicillium</taxon>
    </lineage>
</organism>
<feature type="region of interest" description="Disordered" evidence="1">
    <location>
        <begin position="1"/>
        <end position="57"/>
    </location>
</feature>
<dbReference type="Proteomes" id="UP000190744">
    <property type="component" value="Unassembled WGS sequence"/>
</dbReference>
<proteinExistence type="predicted"/>
<accession>A0A1S9RSR4</accession>